<keyword evidence="2" id="KW-0732">Signal</keyword>
<evidence type="ECO:0000313" key="3">
    <source>
        <dbReference type="EMBL" id="GGB77163.1"/>
    </source>
</evidence>
<feature type="region of interest" description="Disordered" evidence="1">
    <location>
        <begin position="76"/>
        <end position="98"/>
    </location>
</feature>
<dbReference type="RefSeq" id="WP_084391306.1">
    <property type="nucleotide sequence ID" value="NZ_BMKF01000002.1"/>
</dbReference>
<evidence type="ECO:0000256" key="1">
    <source>
        <dbReference type="SAM" id="MobiDB-lite"/>
    </source>
</evidence>
<proteinExistence type="predicted"/>
<reference evidence="4" key="1">
    <citation type="journal article" date="2019" name="Int. J. Syst. Evol. Microbiol.">
        <title>The Global Catalogue of Microorganisms (GCM) 10K type strain sequencing project: providing services to taxonomists for standard genome sequencing and annotation.</title>
        <authorList>
            <consortium name="The Broad Institute Genomics Platform"/>
            <consortium name="The Broad Institute Genome Sequencing Center for Infectious Disease"/>
            <person name="Wu L."/>
            <person name="Ma J."/>
        </authorList>
    </citation>
    <scope>NUCLEOTIDE SEQUENCE [LARGE SCALE GENOMIC DNA]</scope>
    <source>
        <strain evidence="4">CGMCC 1.15928</strain>
    </source>
</reference>
<feature type="signal peptide" evidence="2">
    <location>
        <begin position="1"/>
        <end position="21"/>
    </location>
</feature>
<feature type="chain" id="PRO_5045314543" description="Dihydrodipicolinate reductase" evidence="2">
    <location>
        <begin position="22"/>
        <end position="115"/>
    </location>
</feature>
<organism evidence="3 4">
    <name type="scientific">Henriciella pelagia</name>
    <dbReference type="NCBI Taxonomy" id="1977912"/>
    <lineage>
        <taxon>Bacteria</taxon>
        <taxon>Pseudomonadati</taxon>
        <taxon>Pseudomonadota</taxon>
        <taxon>Alphaproteobacteria</taxon>
        <taxon>Hyphomonadales</taxon>
        <taxon>Hyphomonadaceae</taxon>
        <taxon>Henriciella</taxon>
    </lineage>
</organism>
<evidence type="ECO:0000256" key="2">
    <source>
        <dbReference type="SAM" id="SignalP"/>
    </source>
</evidence>
<dbReference type="Proteomes" id="UP000628854">
    <property type="component" value="Unassembled WGS sequence"/>
</dbReference>
<name>A0ABQ1JX40_9PROT</name>
<sequence>MKKPFLVAATALAFTAPFALAEGNDTLKTLVAKDAVITTQGLAIPIDYNEDGTYSGVAMGTGFTGTWRIEGNSLCTTSSMSPAESCTEYPEGKSAGDEFEVTSPTLGAVKVKINE</sequence>
<gene>
    <name evidence="3" type="ORF">GCM10011503_27420</name>
</gene>
<evidence type="ECO:0008006" key="5">
    <source>
        <dbReference type="Google" id="ProtNLM"/>
    </source>
</evidence>
<dbReference type="EMBL" id="BMKF01000002">
    <property type="protein sequence ID" value="GGB77163.1"/>
    <property type="molecule type" value="Genomic_DNA"/>
</dbReference>
<protein>
    <recommendedName>
        <fullName evidence="5">Dihydrodipicolinate reductase</fullName>
    </recommendedName>
</protein>
<comment type="caution">
    <text evidence="3">The sequence shown here is derived from an EMBL/GenBank/DDBJ whole genome shotgun (WGS) entry which is preliminary data.</text>
</comment>
<keyword evidence="4" id="KW-1185">Reference proteome</keyword>
<accession>A0ABQ1JX40</accession>
<evidence type="ECO:0000313" key="4">
    <source>
        <dbReference type="Proteomes" id="UP000628854"/>
    </source>
</evidence>